<dbReference type="CDD" id="cd00090">
    <property type="entry name" value="HTH_ARSR"/>
    <property type="match status" value="1"/>
</dbReference>
<dbReference type="InterPro" id="IPR036388">
    <property type="entry name" value="WH-like_DNA-bd_sf"/>
</dbReference>
<dbReference type="Pfam" id="PF01022">
    <property type="entry name" value="HTH_5"/>
    <property type="match status" value="1"/>
</dbReference>
<dbReference type="Proteomes" id="UP000502677">
    <property type="component" value="Chromosome"/>
</dbReference>
<sequence>MTRPVPAPPTELELAHVLHACADPVRLTIIAQLASSSEPIACGAFDVDVSKSTRSHHFRVLRESGVIATHRASGNRILNELRTDELQKAYPGLLDAILQGISAPEITG</sequence>
<feature type="domain" description="HTH arsR-type" evidence="1">
    <location>
        <begin position="6"/>
        <end position="101"/>
    </location>
</feature>
<dbReference type="PROSITE" id="PS50987">
    <property type="entry name" value="HTH_ARSR_2"/>
    <property type="match status" value="1"/>
</dbReference>
<dbReference type="RefSeq" id="WP_166287239.1">
    <property type="nucleotide sequence ID" value="NZ_CP049863.1"/>
</dbReference>
<dbReference type="SUPFAM" id="SSF46785">
    <property type="entry name" value="Winged helix' DNA-binding domain"/>
    <property type="match status" value="1"/>
</dbReference>
<dbReference type="InterPro" id="IPR001845">
    <property type="entry name" value="HTH_ArsR_DNA-bd_dom"/>
</dbReference>
<gene>
    <name evidence="2" type="ORF">G7068_00200</name>
</gene>
<dbReference type="InterPro" id="IPR036390">
    <property type="entry name" value="WH_DNA-bd_sf"/>
</dbReference>
<evidence type="ECO:0000313" key="2">
    <source>
        <dbReference type="EMBL" id="QIK61805.1"/>
    </source>
</evidence>
<protein>
    <submittedName>
        <fullName evidence="2">Helix-turn-helix transcriptional regulator</fullName>
    </submittedName>
</protein>
<dbReference type="PRINTS" id="PR00778">
    <property type="entry name" value="HTHARSR"/>
</dbReference>
<proteinExistence type="predicted"/>
<dbReference type="InterPro" id="IPR011991">
    <property type="entry name" value="ArsR-like_HTH"/>
</dbReference>
<dbReference type="Gene3D" id="1.10.10.10">
    <property type="entry name" value="Winged helix-like DNA-binding domain superfamily/Winged helix DNA-binding domain"/>
    <property type="match status" value="1"/>
</dbReference>
<dbReference type="GO" id="GO:0003700">
    <property type="term" value="F:DNA-binding transcription factor activity"/>
    <property type="evidence" value="ECO:0007669"/>
    <property type="project" value="InterPro"/>
</dbReference>
<accession>A0A6G7XB65</accession>
<dbReference type="AlphaFoldDB" id="A0A6G7XB65"/>
<reference evidence="2 3" key="1">
    <citation type="submission" date="2020-03" db="EMBL/GenBank/DDBJ databases">
        <title>Leucobacter sp. nov., isolated from beetles.</title>
        <authorList>
            <person name="Hyun D.-W."/>
            <person name="Bae J.-W."/>
        </authorList>
    </citation>
    <scope>NUCLEOTIDE SEQUENCE [LARGE SCALE GENOMIC DNA]</scope>
    <source>
        <strain evidence="2 3">HDW9C</strain>
    </source>
</reference>
<keyword evidence="3" id="KW-1185">Reference proteome</keyword>
<name>A0A6G7XB65_9MICO</name>
<organism evidence="2 3">
    <name type="scientific">Leucobacter viscericola</name>
    <dbReference type="NCBI Taxonomy" id="2714935"/>
    <lineage>
        <taxon>Bacteria</taxon>
        <taxon>Bacillati</taxon>
        <taxon>Actinomycetota</taxon>
        <taxon>Actinomycetes</taxon>
        <taxon>Micrococcales</taxon>
        <taxon>Microbacteriaceae</taxon>
        <taxon>Leucobacter</taxon>
    </lineage>
</organism>
<dbReference type="KEGG" id="lvi:G7068_00200"/>
<evidence type="ECO:0000259" key="1">
    <source>
        <dbReference type="PROSITE" id="PS50987"/>
    </source>
</evidence>
<dbReference type="EMBL" id="CP049863">
    <property type="protein sequence ID" value="QIK61805.1"/>
    <property type="molecule type" value="Genomic_DNA"/>
</dbReference>
<evidence type="ECO:0000313" key="3">
    <source>
        <dbReference type="Proteomes" id="UP000502677"/>
    </source>
</evidence>
<dbReference type="SMART" id="SM00418">
    <property type="entry name" value="HTH_ARSR"/>
    <property type="match status" value="1"/>
</dbReference>